<gene>
    <name evidence="1" type="ORF">rCG_38191</name>
</gene>
<organism evidence="1 2">
    <name type="scientific">Rattus norvegicus</name>
    <name type="common">Rat</name>
    <dbReference type="NCBI Taxonomy" id="10116"/>
    <lineage>
        <taxon>Eukaryota</taxon>
        <taxon>Metazoa</taxon>
        <taxon>Chordata</taxon>
        <taxon>Craniata</taxon>
        <taxon>Vertebrata</taxon>
        <taxon>Euteleostomi</taxon>
        <taxon>Mammalia</taxon>
        <taxon>Eutheria</taxon>
        <taxon>Euarchontoglires</taxon>
        <taxon>Glires</taxon>
        <taxon>Rodentia</taxon>
        <taxon>Myomorpha</taxon>
        <taxon>Muroidea</taxon>
        <taxon>Muridae</taxon>
        <taxon>Murinae</taxon>
        <taxon>Rattus</taxon>
    </lineage>
</organism>
<name>A6KUM3_RAT</name>
<dbReference type="EMBL" id="CH474190">
    <property type="protein sequence ID" value="EDL86193.1"/>
    <property type="molecule type" value="Genomic_DNA"/>
</dbReference>
<dbReference type="Proteomes" id="UP000234681">
    <property type="component" value="Unassembled WGS sequence"/>
</dbReference>
<evidence type="ECO:0000313" key="1">
    <source>
        <dbReference type="EMBL" id="EDL86193.1"/>
    </source>
</evidence>
<evidence type="ECO:0000313" key="2">
    <source>
        <dbReference type="Proteomes" id="UP000234681"/>
    </source>
</evidence>
<feature type="non-terminal residue" evidence="1">
    <location>
        <position position="9"/>
    </location>
</feature>
<sequence>MVASSGQLT</sequence>
<protein>
    <submittedName>
        <fullName evidence="1">RCG38191</fullName>
    </submittedName>
</protein>
<accession>A6KUM3</accession>
<reference evidence="2" key="1">
    <citation type="submission" date="2005-06" db="EMBL/GenBank/DDBJ databases">
        <authorList>
            <person name="Mural R.J."/>
            <person name="Li P.W."/>
            <person name="Adams M.D."/>
            <person name="Amanatides P.G."/>
            <person name="Baden-Tillson H."/>
            <person name="Barnstead M."/>
            <person name="Chin S.H."/>
            <person name="Dew I."/>
            <person name="Evans C.A."/>
            <person name="Ferriera S."/>
            <person name="Flanigan M."/>
            <person name="Fosler C."/>
            <person name="Glodek A."/>
            <person name="Gu Z."/>
            <person name="Holt R.A."/>
            <person name="Jennings D."/>
            <person name="Kraft C.L."/>
            <person name="Lu F."/>
            <person name="Nguyen T."/>
            <person name="Nusskern D.R."/>
            <person name="Pfannkoch C.M."/>
            <person name="Sitter C."/>
            <person name="Sutton G.G."/>
            <person name="Venter J.C."/>
            <person name="Wang Z."/>
            <person name="Woodage T."/>
            <person name="Zheng X.H."/>
            <person name="Zhong F."/>
        </authorList>
    </citation>
    <scope>NUCLEOTIDE SEQUENCE [LARGE SCALE GENOMIC DNA]</scope>
    <source>
        <strain>BN</strain>
        <strain evidence="2">Sprague-Dawley</strain>
    </source>
</reference>
<proteinExistence type="predicted"/>